<keyword evidence="5 8" id="KW-1133">Transmembrane helix</keyword>
<feature type="transmembrane region" description="Helical" evidence="8">
    <location>
        <begin position="420"/>
        <end position="440"/>
    </location>
</feature>
<dbReference type="NCBIfam" id="TIGR00791">
    <property type="entry name" value="gntP"/>
    <property type="match status" value="1"/>
</dbReference>
<keyword evidence="6 8" id="KW-0472">Membrane</keyword>
<dbReference type="PIRSF" id="PIRSF002746">
    <property type="entry name" value="Gluconate_transporter"/>
    <property type="match status" value="1"/>
</dbReference>
<dbReference type="Proteomes" id="UP000228535">
    <property type="component" value="Unassembled WGS sequence"/>
</dbReference>
<feature type="transmembrane region" description="Helical" evidence="8">
    <location>
        <begin position="257"/>
        <end position="277"/>
    </location>
</feature>
<accession>A0A2M9AQ10</accession>
<evidence type="ECO:0000256" key="1">
    <source>
        <dbReference type="ARBA" id="ARBA00004651"/>
    </source>
</evidence>
<evidence type="ECO:0000256" key="2">
    <source>
        <dbReference type="ARBA" id="ARBA00022448"/>
    </source>
</evidence>
<dbReference type="AlphaFoldDB" id="A0A2M9AQ10"/>
<dbReference type="PANTHER" id="PTHR30354">
    <property type="entry name" value="GNT FAMILY GLUCONATE TRANSPORTER"/>
    <property type="match status" value="1"/>
</dbReference>
<evidence type="ECO:0000256" key="8">
    <source>
        <dbReference type="SAM" id="Phobius"/>
    </source>
</evidence>
<keyword evidence="2" id="KW-0813">Transport</keyword>
<comment type="caution">
    <text evidence="9">The sequence shown here is derived from an EMBL/GenBank/DDBJ whole genome shotgun (WGS) entry which is preliminary data.</text>
</comment>
<dbReference type="GO" id="GO:0005886">
    <property type="term" value="C:plasma membrane"/>
    <property type="evidence" value="ECO:0007669"/>
    <property type="project" value="UniProtKB-SubCell"/>
</dbReference>
<feature type="transmembrane region" description="Helical" evidence="8">
    <location>
        <begin position="166"/>
        <end position="189"/>
    </location>
</feature>
<feature type="transmembrane region" description="Helical" evidence="8">
    <location>
        <begin position="225"/>
        <end position="245"/>
    </location>
</feature>
<evidence type="ECO:0000256" key="3">
    <source>
        <dbReference type="ARBA" id="ARBA00022475"/>
    </source>
</evidence>
<reference evidence="9 10" key="1">
    <citation type="submission" date="2017-11" db="EMBL/GenBank/DDBJ databases">
        <title>Genomic Encyclopedia of Archaeal and Bacterial Type Strains, Phase II (KMG-II): From Individual Species to Whole Genera.</title>
        <authorList>
            <person name="Goeker M."/>
        </authorList>
    </citation>
    <scope>NUCLEOTIDE SEQUENCE [LARGE SCALE GENOMIC DNA]</scope>
    <source>
        <strain evidence="9 10">DSM 11115</strain>
    </source>
</reference>
<name>A0A2M9AQ10_9BACT</name>
<keyword evidence="3" id="KW-1003">Cell membrane</keyword>
<sequence>MPFLILLLAVLALIGLISWAKVHPFLAFLLVSLGVGLALGLPASKLLGAVSQGLGDTLGSVLIVIVLGAMLGKIVAESGAAQQIAAALIAAFGTRYIQWTLMVVGFIIGIPLFYNVGFVLMIPLIFSVVYKYKLPAVFVGLPMLAALSVMHGFLPPHPAPTALVAQFHASLGLTFCYGLLIAVPAIILAGPVYAHTLRHIEAVPLAGFVADTRPESALPGRLNSFLSSLLPVLLLAPVLALQAVLPADTAAAPVLTFLSEPVVAMLLSVGVATVSLGTRQGKSLAAVMETYSASVKDVALILLIIGGAGAFKQVLVASGISAAIAGGLLDTGVPPLLLGWLIAAAIRVSLGSATIAGLTAAGVMLPTMAQSHANPNLMVLSIGAGSLLLSHFNDAGFWLFKEYFNLSVRDTLRSWTMMETIVSVVGLAGVLLLDWLLPLVQ</sequence>
<evidence type="ECO:0000256" key="6">
    <source>
        <dbReference type="ARBA" id="ARBA00023136"/>
    </source>
</evidence>
<dbReference type="OrthoDB" id="9787129at2"/>
<evidence type="ECO:0000256" key="7">
    <source>
        <dbReference type="ARBA" id="ARBA00049663"/>
    </source>
</evidence>
<feature type="transmembrane region" description="Helical" evidence="8">
    <location>
        <begin position="57"/>
        <end position="76"/>
    </location>
</feature>
<dbReference type="InterPro" id="IPR003474">
    <property type="entry name" value="Glcn_transporter"/>
</dbReference>
<keyword evidence="10" id="KW-1185">Reference proteome</keyword>
<feature type="transmembrane region" description="Helical" evidence="8">
    <location>
        <begin position="134"/>
        <end position="154"/>
    </location>
</feature>
<feature type="transmembrane region" description="Helical" evidence="8">
    <location>
        <begin position="30"/>
        <end position="50"/>
    </location>
</feature>
<dbReference type="EMBL" id="PGFA01000006">
    <property type="protein sequence ID" value="PJJ47723.1"/>
    <property type="molecule type" value="Genomic_DNA"/>
</dbReference>
<dbReference type="GO" id="GO:0015128">
    <property type="term" value="F:gluconate transmembrane transporter activity"/>
    <property type="evidence" value="ECO:0007669"/>
    <property type="project" value="InterPro"/>
</dbReference>
<evidence type="ECO:0000256" key="5">
    <source>
        <dbReference type="ARBA" id="ARBA00022989"/>
    </source>
</evidence>
<protein>
    <submittedName>
        <fullName evidence="9">Gnt-I system high-affinity gluconate transporter</fullName>
    </submittedName>
</protein>
<keyword evidence="4 8" id="KW-0812">Transmembrane</keyword>
<comment type="subcellular location">
    <subcellularLocation>
        <location evidence="1">Cell membrane</location>
        <topology evidence="1">Multi-pass membrane protein</topology>
    </subcellularLocation>
</comment>
<proteinExistence type="inferred from homology"/>
<feature type="transmembrane region" description="Helical" evidence="8">
    <location>
        <begin position="337"/>
        <end position="365"/>
    </location>
</feature>
<comment type="similarity">
    <text evidence="7">Belongs to the GntP permease family.</text>
</comment>
<feature type="transmembrane region" description="Helical" evidence="8">
    <location>
        <begin position="377"/>
        <end position="400"/>
    </location>
</feature>
<dbReference type="PANTHER" id="PTHR30354:SF22">
    <property type="entry name" value="HIGH-AFFINITY GLUCONATE TRANSPORTER"/>
    <property type="match status" value="1"/>
</dbReference>
<evidence type="ECO:0000313" key="9">
    <source>
        <dbReference type="EMBL" id="PJJ47723.1"/>
    </source>
</evidence>
<feature type="transmembrane region" description="Helical" evidence="8">
    <location>
        <begin position="96"/>
        <end position="122"/>
    </location>
</feature>
<dbReference type="RefSeq" id="WP_100339085.1">
    <property type="nucleotide sequence ID" value="NZ_PGFA01000006.1"/>
</dbReference>
<evidence type="ECO:0000313" key="10">
    <source>
        <dbReference type="Proteomes" id="UP000228535"/>
    </source>
</evidence>
<evidence type="ECO:0000256" key="4">
    <source>
        <dbReference type="ARBA" id="ARBA00022692"/>
    </source>
</evidence>
<feature type="transmembrane region" description="Helical" evidence="8">
    <location>
        <begin position="298"/>
        <end position="325"/>
    </location>
</feature>
<gene>
    <name evidence="9" type="ORF">CLV45_4861</name>
</gene>
<dbReference type="Pfam" id="PF02447">
    <property type="entry name" value="GntP_permease"/>
    <property type="match status" value="1"/>
</dbReference>
<organism evidence="9 10">
    <name type="scientific">Hymenobacter chitinivorans DSM 11115</name>
    <dbReference type="NCBI Taxonomy" id="1121954"/>
    <lineage>
        <taxon>Bacteria</taxon>
        <taxon>Pseudomonadati</taxon>
        <taxon>Bacteroidota</taxon>
        <taxon>Cytophagia</taxon>
        <taxon>Cytophagales</taxon>
        <taxon>Hymenobacteraceae</taxon>
        <taxon>Hymenobacter</taxon>
    </lineage>
</organism>